<evidence type="ECO:0000313" key="2">
    <source>
        <dbReference type="EMBL" id="GLI71254.1"/>
    </source>
</evidence>
<feature type="compositionally biased region" description="Polar residues" evidence="1">
    <location>
        <begin position="202"/>
        <end position="212"/>
    </location>
</feature>
<dbReference type="EMBL" id="BSDZ01000103">
    <property type="protein sequence ID" value="GLI71254.1"/>
    <property type="molecule type" value="Genomic_DNA"/>
</dbReference>
<keyword evidence="3" id="KW-1185">Reference proteome</keyword>
<name>A0ABQ5SPC0_9CHLO</name>
<comment type="caution">
    <text evidence="2">The sequence shown here is derived from an EMBL/GenBank/DDBJ whole genome shotgun (WGS) entry which is preliminary data.</text>
</comment>
<sequence length="212" mass="24197">MQTQLSARAGTIAPSRASCGSRCIVRTQALFGFGKSKNEVDSEKDEQWRLQQELIQKRKSGQLIKEANERRKKVSEELASRKDLRRREKEALARGEMPDTLRGWKPYDKEIDEKANSGIVVPLLPFGIKKYDEGERFDLRSPYSDAGWVDPEEQDAWAGLKKIGTKILNFSGKSEPMELKPIMWATPFTKKRGEEEDEEPPQKQQSRSGKGK</sequence>
<organism evidence="2 3">
    <name type="scientific">Volvox africanus</name>
    <dbReference type="NCBI Taxonomy" id="51714"/>
    <lineage>
        <taxon>Eukaryota</taxon>
        <taxon>Viridiplantae</taxon>
        <taxon>Chlorophyta</taxon>
        <taxon>core chlorophytes</taxon>
        <taxon>Chlorophyceae</taxon>
        <taxon>CS clade</taxon>
        <taxon>Chlamydomonadales</taxon>
        <taxon>Volvocaceae</taxon>
        <taxon>Volvox</taxon>
    </lineage>
</organism>
<evidence type="ECO:0000313" key="3">
    <source>
        <dbReference type="Proteomes" id="UP001165090"/>
    </source>
</evidence>
<proteinExistence type="predicted"/>
<accession>A0ABQ5SPC0</accession>
<dbReference type="InterPro" id="IPR049226">
    <property type="entry name" value="DUF6823"/>
</dbReference>
<protein>
    <submittedName>
        <fullName evidence="2">Uncharacterized protein</fullName>
    </submittedName>
</protein>
<dbReference type="Pfam" id="PF20709">
    <property type="entry name" value="DUF6823"/>
    <property type="match status" value="1"/>
</dbReference>
<dbReference type="Proteomes" id="UP001165090">
    <property type="component" value="Unassembled WGS sequence"/>
</dbReference>
<reference evidence="2 3" key="1">
    <citation type="journal article" date="2023" name="IScience">
        <title>Expanded male sex-determining region conserved during the evolution of homothallism in the green alga Volvox.</title>
        <authorList>
            <person name="Yamamoto K."/>
            <person name="Matsuzaki R."/>
            <person name="Mahakham W."/>
            <person name="Heman W."/>
            <person name="Sekimoto H."/>
            <person name="Kawachi M."/>
            <person name="Minakuchi Y."/>
            <person name="Toyoda A."/>
            <person name="Nozaki H."/>
        </authorList>
    </citation>
    <scope>NUCLEOTIDE SEQUENCE [LARGE SCALE GENOMIC DNA]</scope>
    <source>
        <strain evidence="2 3">NIES-4468</strain>
    </source>
</reference>
<gene>
    <name evidence="2" type="ORF">VaNZ11_016377</name>
</gene>
<feature type="region of interest" description="Disordered" evidence="1">
    <location>
        <begin position="187"/>
        <end position="212"/>
    </location>
</feature>
<evidence type="ECO:0000256" key="1">
    <source>
        <dbReference type="SAM" id="MobiDB-lite"/>
    </source>
</evidence>